<dbReference type="PANTHER" id="PTHR46890">
    <property type="entry name" value="NON-LTR RETROLELEMENT REVERSE TRANSCRIPTASE-LIKE PROTEIN-RELATED"/>
    <property type="match status" value="1"/>
</dbReference>
<dbReference type="SUPFAM" id="SSF56219">
    <property type="entry name" value="DNase I-like"/>
    <property type="match status" value="1"/>
</dbReference>
<dbReference type="InterPro" id="IPR000477">
    <property type="entry name" value="RT_dom"/>
</dbReference>
<protein>
    <recommendedName>
        <fullName evidence="2">Reverse transcriptase domain-containing protein</fullName>
    </recommendedName>
</protein>
<dbReference type="InterPro" id="IPR026960">
    <property type="entry name" value="RVT-Znf"/>
</dbReference>
<feature type="compositionally biased region" description="Low complexity" evidence="1">
    <location>
        <begin position="151"/>
        <end position="160"/>
    </location>
</feature>
<gene>
    <name evidence="3" type="ORF">FSB_LOCUS24141</name>
</gene>
<feature type="compositionally biased region" description="Basic and acidic residues" evidence="1">
    <location>
        <begin position="279"/>
        <end position="295"/>
    </location>
</feature>
<evidence type="ECO:0000313" key="3">
    <source>
        <dbReference type="EMBL" id="SPC96259.1"/>
    </source>
</evidence>
<evidence type="ECO:0000256" key="1">
    <source>
        <dbReference type="SAM" id="MobiDB-lite"/>
    </source>
</evidence>
<dbReference type="SUPFAM" id="SSF56672">
    <property type="entry name" value="DNA/RNA polymerases"/>
    <property type="match status" value="1"/>
</dbReference>
<dbReference type="PANTHER" id="PTHR46890:SF50">
    <property type="entry name" value="RNA-DIRECTED DNA POLYMERASE, EUKARYOTA, REVERSE TRANSCRIPTASE ZINC-BINDING DOMAIN PROTEIN-RELATED"/>
    <property type="match status" value="1"/>
</dbReference>
<dbReference type="CDD" id="cd01650">
    <property type="entry name" value="RT_nLTR_like"/>
    <property type="match status" value="1"/>
</dbReference>
<dbReference type="InterPro" id="IPR036691">
    <property type="entry name" value="Endo/exonu/phosph_ase_sf"/>
</dbReference>
<dbReference type="InterPro" id="IPR052343">
    <property type="entry name" value="Retrotransposon-Effector_Assoc"/>
</dbReference>
<dbReference type="Pfam" id="PF00078">
    <property type="entry name" value="RVT_1"/>
    <property type="match status" value="1"/>
</dbReference>
<feature type="region of interest" description="Disordered" evidence="1">
    <location>
        <begin position="241"/>
        <end position="306"/>
    </location>
</feature>
<feature type="domain" description="Reverse transcriptase" evidence="2">
    <location>
        <begin position="983"/>
        <end position="1263"/>
    </location>
</feature>
<feature type="region of interest" description="Disordered" evidence="1">
    <location>
        <begin position="114"/>
        <end position="169"/>
    </location>
</feature>
<dbReference type="InterPro" id="IPR005135">
    <property type="entry name" value="Endo/exonuclease/phosphatase"/>
</dbReference>
<dbReference type="Gene3D" id="3.60.10.10">
    <property type="entry name" value="Endonuclease/exonuclease/phosphatase"/>
    <property type="match status" value="1"/>
</dbReference>
<dbReference type="PROSITE" id="PS50878">
    <property type="entry name" value="RT_POL"/>
    <property type="match status" value="1"/>
</dbReference>
<dbReference type="Pfam" id="PF13966">
    <property type="entry name" value="zf-RVT"/>
    <property type="match status" value="1"/>
</dbReference>
<dbReference type="Pfam" id="PF03372">
    <property type="entry name" value="Exo_endo_phos"/>
    <property type="match status" value="1"/>
</dbReference>
<dbReference type="InterPro" id="IPR043502">
    <property type="entry name" value="DNA/RNA_pol_sf"/>
</dbReference>
<dbReference type="GO" id="GO:0003824">
    <property type="term" value="F:catalytic activity"/>
    <property type="evidence" value="ECO:0007669"/>
    <property type="project" value="InterPro"/>
</dbReference>
<evidence type="ECO:0000259" key="2">
    <source>
        <dbReference type="PROSITE" id="PS50878"/>
    </source>
</evidence>
<reference evidence="3" key="1">
    <citation type="submission" date="2018-02" db="EMBL/GenBank/DDBJ databases">
        <authorList>
            <person name="Cohen D.B."/>
            <person name="Kent A.D."/>
        </authorList>
    </citation>
    <scope>NUCLEOTIDE SEQUENCE</scope>
</reference>
<accession>A0A2N9GA76</accession>
<sequence length="1603" mass="182686">MDPYNITERRGRYRGSLWVSNLGLRWLLDVFVKLRNPNQNTEGFFEFQRDGNKMLEISCHANRGGRFVEVSEYHSGNQQGCIRVPEGRRGAGWSVFEFQSRKYFLCETRHTPATQAFPRQTHDTGMTAGGTRNTNQDPRRQKRKPRKSRSTKSSGISGSSRDSRALGQSIAPITPTDVWRKKCLDSNLKSWVLMNPEAPRPTRKTRFNWNPSAKTIRVTKNEGEPRKAQWASLKFKALGLAPPNVGPQAQPERIKTSDPVPMDSDLHTSRVNASNEEAEASRLSDFQRESSDEAPGRSLGDSELSSVPPVNFEVTVRVEEPRAITDLALARVDLMEEIQDTTKTGSETKSHNGMKSRLDHDTGVPLVEVLPITSMVDAFEEPGCAEVVMPEPSFVTDLALTVMSQCEAEPSAPLTCEPLAVVAPPNVSVAPRKPHSLDRSTWVNTQYKGICELMGFPLESHEQQCLALLRRIEAARFIKKGEVGSRKMVVSGTKGARELRNLLKLLTWNVRGLNDPKKRVVLKNWLRKWKVDVVCLQETKLDKVDGRMISSIWGNRFAGWEVLDAAHTAGGVLLLWDKRVVERIDSKVGMFSVSCHWKSLGDGFEWVGTGVYGPNRDDSRSELWAELVEVRNQWSQPWCIFGDFNVVRFPSERRGCVRVTPAMEEFSDFIDGFNLIDLPLNGGLYSWCNGAANPSMSRIDRVLVSTDWEEHYPDVVQKLMPKPISDHNPVLLEAGGMARGKSSFKFENMWLKVPEFVDKVQKWWSGYSYSGTPSFVLAQKLKALKGDLKEWNRLEFGDVGIKRQQLECELQAYDEKESLSSLSPEEHILREVCKAELERVAQLEEVSWRQKSRSLWLKEGDNNTKFFHKMANSHRRYNYMDKVEVDGVVFEEESEIREKVVHFYESLYQEAETWRPTVDGLEFEMITENESAVLERQFDKEEVLQVVKDLQGDKAPGPDGFTMAFFQKCWSVLEADVMGFFDEVYHHCKFERSLNASFIALIPKKQNASNIRDFRPISLIGSVYKLLAKVLANRLKGVLDKLISESQNAFVGGRKILDSVLIANECLDSRLKSRIPGVICKLDIEKAYDHVNWSCLLHLLERMGFGRRWRLWIESCISSVQFSVLVNGSPEGFFSCSRGLRQGDPLSPLLFLLVMEVLSRMLRKVEEEGLIRGFRAGSNAAEGLCISHLLYADDTILFCDADLDQLVYVRMVLTCFEAVTGLRVNMAKSEMVPVGEVQNIAELADSLCCHIGGLPLSYLGMPLGASYKAVAVWNPILEKLERRLGDEVKHHLVGWDKVWDGGRSLVAARSNGEVWRTKPIRGTRVSFWKDKWCGDTSLMVLFPTLFTCSSNRDATIAEVLSGPNSRGVREWNVTFVRDFNDWEVDVVAEFFQFLHSHMVPNAAPPDELRWKQCKDGVFTSRSYHYALIDRRGVRFPWKSIWRVKAPPRVAFFVWTATWGRILTCDNLMRRGYTMAGWCCMCCCDGETVDHLLLHCSAVQKLWNYVFLTFRVHWVLPRQVADLLFGWHNWFGKHHSHIWNLIPLCLMWTVWRERNLRTFEDLSTSPDQLLGTFVTSLFDWSRIWGFTTAVTVTEFVDSWHSASV</sequence>
<organism evidence="3">
    <name type="scientific">Fagus sylvatica</name>
    <name type="common">Beechnut</name>
    <dbReference type="NCBI Taxonomy" id="28930"/>
    <lineage>
        <taxon>Eukaryota</taxon>
        <taxon>Viridiplantae</taxon>
        <taxon>Streptophyta</taxon>
        <taxon>Embryophyta</taxon>
        <taxon>Tracheophyta</taxon>
        <taxon>Spermatophyta</taxon>
        <taxon>Magnoliopsida</taxon>
        <taxon>eudicotyledons</taxon>
        <taxon>Gunneridae</taxon>
        <taxon>Pentapetalae</taxon>
        <taxon>rosids</taxon>
        <taxon>fabids</taxon>
        <taxon>Fagales</taxon>
        <taxon>Fagaceae</taxon>
        <taxon>Fagus</taxon>
    </lineage>
</organism>
<proteinExistence type="predicted"/>
<feature type="compositionally biased region" description="Basic residues" evidence="1">
    <location>
        <begin position="140"/>
        <end position="150"/>
    </location>
</feature>
<dbReference type="EMBL" id="OIVN01001653">
    <property type="protein sequence ID" value="SPC96259.1"/>
    <property type="molecule type" value="Genomic_DNA"/>
</dbReference>
<name>A0A2N9GA76_FAGSY</name>